<feature type="compositionally biased region" description="Polar residues" evidence="1">
    <location>
        <begin position="339"/>
        <end position="355"/>
    </location>
</feature>
<sequence length="419" mass="45350">MGGFASIHRGCNCTKDAQQPLPPQPEPAANAAKHTKMDEATTAAESNGGVDEAQLESLRVKDPDAWKGDSPRPRSALKNQPQHPQQQQPKQIAEGREVTGSAGGARPSMEASPSRRYNRKVSFQLNGLGPVPGLELGGEEGGPQHANKRVRASDEFSMPYLVDKFYSKVLSVEQMRPFFEGVDMTKLKNQQEALMLLVFGGQELLEDELPGLAADLRLIHLHLLFEGLNLTHWQLFADKFSETLDELPQIPEDVKQRAKGYMASTKNYFRPIEPHEWPPKVVYKGWTKRSCPFHSPAANASASAGGEQAAEPGKQQDSSSNNDHSDFILPGFKVHTEDVNGSGNGANDTSSPPLESLGTTVGIATGEGNSCSSLPDMLVGERLGSVSPPEGWSALDQAPPPEEEEEEADVEVTPVEAMA</sequence>
<accession>A0AAD3E534</accession>
<dbReference type="SUPFAM" id="SSF46458">
    <property type="entry name" value="Globin-like"/>
    <property type="match status" value="1"/>
</dbReference>
<name>A0AAD3E534_9CHLO</name>
<dbReference type="EMBL" id="BMAR01000069">
    <property type="protein sequence ID" value="GFR52673.1"/>
    <property type="molecule type" value="Genomic_DNA"/>
</dbReference>
<reference evidence="2 3" key="1">
    <citation type="journal article" date="2021" name="Sci. Rep.">
        <title>Genome sequencing of the multicellular alga Astrephomene provides insights into convergent evolution of germ-soma differentiation.</title>
        <authorList>
            <person name="Yamashita S."/>
            <person name="Yamamoto K."/>
            <person name="Matsuzaki R."/>
            <person name="Suzuki S."/>
            <person name="Yamaguchi H."/>
            <person name="Hirooka S."/>
            <person name="Minakuchi Y."/>
            <person name="Miyagishima S."/>
            <person name="Kawachi M."/>
            <person name="Toyoda A."/>
            <person name="Nozaki H."/>
        </authorList>
    </citation>
    <scope>NUCLEOTIDE SEQUENCE [LARGE SCALE GENOMIC DNA]</scope>
    <source>
        <strain evidence="2 3">NIES-4017</strain>
    </source>
</reference>
<keyword evidence="3" id="KW-1185">Reference proteome</keyword>
<evidence type="ECO:0000256" key="1">
    <source>
        <dbReference type="SAM" id="MobiDB-lite"/>
    </source>
</evidence>
<feature type="compositionally biased region" description="Basic and acidic residues" evidence="1">
    <location>
        <begin position="58"/>
        <end position="72"/>
    </location>
</feature>
<feature type="compositionally biased region" description="Low complexity" evidence="1">
    <location>
        <begin position="297"/>
        <end position="322"/>
    </location>
</feature>
<dbReference type="InterPro" id="IPR009050">
    <property type="entry name" value="Globin-like_sf"/>
</dbReference>
<feature type="region of interest" description="Disordered" evidence="1">
    <location>
        <begin position="1"/>
        <end position="116"/>
    </location>
</feature>
<dbReference type="InterPro" id="IPR012292">
    <property type="entry name" value="Globin/Proto"/>
</dbReference>
<dbReference type="GO" id="GO:0019825">
    <property type="term" value="F:oxygen binding"/>
    <property type="evidence" value="ECO:0007669"/>
    <property type="project" value="InterPro"/>
</dbReference>
<feature type="region of interest" description="Disordered" evidence="1">
    <location>
        <begin position="297"/>
        <end position="328"/>
    </location>
</feature>
<dbReference type="Proteomes" id="UP001054857">
    <property type="component" value="Unassembled WGS sequence"/>
</dbReference>
<feature type="compositionally biased region" description="Low complexity" evidence="1">
    <location>
        <begin position="80"/>
        <end position="91"/>
    </location>
</feature>
<protein>
    <submittedName>
        <fullName evidence="2">Uncharacterized protein</fullName>
    </submittedName>
</protein>
<organism evidence="2 3">
    <name type="scientific">Astrephomene gubernaculifera</name>
    <dbReference type="NCBI Taxonomy" id="47775"/>
    <lineage>
        <taxon>Eukaryota</taxon>
        <taxon>Viridiplantae</taxon>
        <taxon>Chlorophyta</taxon>
        <taxon>core chlorophytes</taxon>
        <taxon>Chlorophyceae</taxon>
        <taxon>CS clade</taxon>
        <taxon>Chlamydomonadales</taxon>
        <taxon>Astrephomenaceae</taxon>
        <taxon>Astrephomene</taxon>
    </lineage>
</organism>
<gene>
    <name evidence="2" type="ORF">Agub_g15297</name>
</gene>
<evidence type="ECO:0000313" key="2">
    <source>
        <dbReference type="EMBL" id="GFR52673.1"/>
    </source>
</evidence>
<comment type="caution">
    <text evidence="2">The sequence shown here is derived from an EMBL/GenBank/DDBJ whole genome shotgun (WGS) entry which is preliminary data.</text>
</comment>
<dbReference type="AlphaFoldDB" id="A0AAD3E534"/>
<dbReference type="Gene3D" id="1.10.490.10">
    <property type="entry name" value="Globins"/>
    <property type="match status" value="1"/>
</dbReference>
<feature type="region of interest" description="Disordered" evidence="1">
    <location>
        <begin position="372"/>
        <end position="419"/>
    </location>
</feature>
<feature type="region of interest" description="Disordered" evidence="1">
    <location>
        <begin position="336"/>
        <end position="355"/>
    </location>
</feature>
<proteinExistence type="predicted"/>
<feature type="compositionally biased region" description="Acidic residues" evidence="1">
    <location>
        <begin position="401"/>
        <end position="410"/>
    </location>
</feature>
<evidence type="ECO:0000313" key="3">
    <source>
        <dbReference type="Proteomes" id="UP001054857"/>
    </source>
</evidence>
<dbReference type="GO" id="GO:0020037">
    <property type="term" value="F:heme binding"/>
    <property type="evidence" value="ECO:0007669"/>
    <property type="project" value="InterPro"/>
</dbReference>